<feature type="compositionally biased region" description="Basic and acidic residues" evidence="3">
    <location>
        <begin position="53"/>
        <end position="69"/>
    </location>
</feature>
<evidence type="ECO:0000256" key="1">
    <source>
        <dbReference type="ARBA" id="ARBA00004123"/>
    </source>
</evidence>
<feature type="region of interest" description="Disordered" evidence="3">
    <location>
        <begin position="45"/>
        <end position="69"/>
    </location>
</feature>
<comment type="caution">
    <text evidence="4">The sequence shown here is derived from an EMBL/GenBank/DDBJ whole genome shotgun (WGS) entry which is preliminary data.</text>
</comment>
<dbReference type="AlphaFoldDB" id="A0AAN8LD80"/>
<reference evidence="4 5" key="1">
    <citation type="submission" date="2021-04" db="EMBL/GenBank/DDBJ databases">
        <authorList>
            <person name="De Guttry C."/>
            <person name="Zahm M."/>
            <person name="Klopp C."/>
            <person name="Cabau C."/>
            <person name="Louis A."/>
            <person name="Berthelot C."/>
            <person name="Parey E."/>
            <person name="Roest Crollius H."/>
            <person name="Montfort J."/>
            <person name="Robinson-Rechavi M."/>
            <person name="Bucao C."/>
            <person name="Bouchez O."/>
            <person name="Gislard M."/>
            <person name="Lluch J."/>
            <person name="Milhes M."/>
            <person name="Lampietro C."/>
            <person name="Lopez Roques C."/>
            <person name="Donnadieu C."/>
            <person name="Braasch I."/>
            <person name="Desvignes T."/>
            <person name="Postlethwait J."/>
            <person name="Bobe J."/>
            <person name="Wedekind C."/>
            <person name="Guiguen Y."/>
        </authorList>
    </citation>
    <scope>NUCLEOTIDE SEQUENCE [LARGE SCALE GENOMIC DNA]</scope>
    <source>
        <strain evidence="4">Cs_M1</strain>
        <tissue evidence="4">Blood</tissue>
    </source>
</reference>
<evidence type="ECO:0000256" key="2">
    <source>
        <dbReference type="ARBA" id="ARBA00023242"/>
    </source>
</evidence>
<comment type="subcellular location">
    <subcellularLocation>
        <location evidence="1">Nucleus</location>
    </subcellularLocation>
</comment>
<dbReference type="EMBL" id="JAGTTL010000019">
    <property type="protein sequence ID" value="KAK6307943.1"/>
    <property type="molecule type" value="Genomic_DNA"/>
</dbReference>
<evidence type="ECO:0000313" key="4">
    <source>
        <dbReference type="EMBL" id="KAK6307943.1"/>
    </source>
</evidence>
<dbReference type="Proteomes" id="UP001356427">
    <property type="component" value="Unassembled WGS sequence"/>
</dbReference>
<evidence type="ECO:0000256" key="3">
    <source>
        <dbReference type="SAM" id="MobiDB-lite"/>
    </source>
</evidence>
<dbReference type="GO" id="GO:0001227">
    <property type="term" value="F:DNA-binding transcription repressor activity, RNA polymerase II-specific"/>
    <property type="evidence" value="ECO:0007669"/>
    <property type="project" value="TreeGrafter"/>
</dbReference>
<sequence length="69" mass="8080">MERVAQTEREIQRLTESLSRRTGRDPAMVTHLEEKLSAARSLLVQQKAQQLSDQRDNRKADTHKKMTEF</sequence>
<protein>
    <submittedName>
        <fullName evidence="4">Uncharacterized protein</fullName>
    </submittedName>
</protein>
<gene>
    <name evidence="4" type="ORF">J4Q44_G00212140</name>
</gene>
<evidence type="ECO:0000313" key="5">
    <source>
        <dbReference type="Proteomes" id="UP001356427"/>
    </source>
</evidence>
<organism evidence="4 5">
    <name type="scientific">Coregonus suidteri</name>
    <dbReference type="NCBI Taxonomy" id="861788"/>
    <lineage>
        <taxon>Eukaryota</taxon>
        <taxon>Metazoa</taxon>
        <taxon>Chordata</taxon>
        <taxon>Craniata</taxon>
        <taxon>Vertebrata</taxon>
        <taxon>Euteleostomi</taxon>
        <taxon>Actinopterygii</taxon>
        <taxon>Neopterygii</taxon>
        <taxon>Teleostei</taxon>
        <taxon>Protacanthopterygii</taxon>
        <taxon>Salmoniformes</taxon>
        <taxon>Salmonidae</taxon>
        <taxon>Coregoninae</taxon>
        <taxon>Coregonus</taxon>
    </lineage>
</organism>
<keyword evidence="2" id="KW-0539">Nucleus</keyword>
<dbReference type="GO" id="GO:0000978">
    <property type="term" value="F:RNA polymerase II cis-regulatory region sequence-specific DNA binding"/>
    <property type="evidence" value="ECO:0007669"/>
    <property type="project" value="TreeGrafter"/>
</dbReference>
<proteinExistence type="predicted"/>
<dbReference type="GO" id="GO:0005634">
    <property type="term" value="C:nucleus"/>
    <property type="evidence" value="ECO:0007669"/>
    <property type="project" value="UniProtKB-SubCell"/>
</dbReference>
<dbReference type="PANTHER" id="PTHR46297:SF1">
    <property type="entry name" value="ZINC FINGER CCCH-TYPE WITH G PATCH DOMAIN-CONTAINING PROTEIN"/>
    <property type="match status" value="1"/>
</dbReference>
<name>A0AAN8LD80_9TELE</name>
<accession>A0AAN8LD80</accession>
<keyword evidence="5" id="KW-1185">Reference proteome</keyword>
<dbReference type="PANTHER" id="PTHR46297">
    <property type="entry name" value="ZINC FINGER CCCH-TYPE WITH G PATCH DOMAIN-CONTAINING PROTEIN"/>
    <property type="match status" value="1"/>
</dbReference>